<evidence type="ECO:0000256" key="1">
    <source>
        <dbReference type="SAM" id="MobiDB-lite"/>
    </source>
</evidence>
<reference evidence="2" key="2">
    <citation type="submission" date="2018-08" db="UniProtKB">
        <authorList>
            <consortium name="EnsemblPlants"/>
        </authorList>
    </citation>
    <scope>IDENTIFICATION</scope>
    <source>
        <strain evidence="2">Yugu1</strain>
    </source>
</reference>
<keyword evidence="3" id="KW-1185">Reference proteome</keyword>
<dbReference type="AlphaFoldDB" id="K4AI00"/>
<sequence>MKALHNSLITIKRLARRFTICSYHLSTLGRIKPPSHLSSSDQLPSKEGSQK</sequence>
<feature type="region of interest" description="Disordered" evidence="1">
    <location>
        <begin position="29"/>
        <end position="51"/>
    </location>
</feature>
<reference evidence="3" key="1">
    <citation type="journal article" date="2012" name="Nat. Biotechnol.">
        <title>Reference genome sequence of the model plant Setaria.</title>
        <authorList>
            <person name="Bennetzen J.L."/>
            <person name="Schmutz J."/>
            <person name="Wang H."/>
            <person name="Percifield R."/>
            <person name="Hawkins J."/>
            <person name="Pontaroli A.C."/>
            <person name="Estep M."/>
            <person name="Feng L."/>
            <person name="Vaughn J.N."/>
            <person name="Grimwood J."/>
            <person name="Jenkins J."/>
            <person name="Barry K."/>
            <person name="Lindquist E."/>
            <person name="Hellsten U."/>
            <person name="Deshpande S."/>
            <person name="Wang X."/>
            <person name="Wu X."/>
            <person name="Mitros T."/>
            <person name="Triplett J."/>
            <person name="Yang X."/>
            <person name="Ye C.Y."/>
            <person name="Mauro-Herrera M."/>
            <person name="Wang L."/>
            <person name="Li P."/>
            <person name="Sharma M."/>
            <person name="Sharma R."/>
            <person name="Ronald P.C."/>
            <person name="Panaud O."/>
            <person name="Kellogg E.A."/>
            <person name="Brutnell T.P."/>
            <person name="Doust A.N."/>
            <person name="Tuskan G.A."/>
            <person name="Rokhsar D."/>
            <person name="Devos K.M."/>
        </authorList>
    </citation>
    <scope>NUCLEOTIDE SEQUENCE [LARGE SCALE GENOMIC DNA]</scope>
    <source>
        <strain evidence="3">cv. Yugu1</strain>
    </source>
</reference>
<evidence type="ECO:0000313" key="2">
    <source>
        <dbReference type="EnsemblPlants" id="KQK90995"/>
    </source>
</evidence>
<dbReference type="Gramene" id="KQK90995">
    <property type="protein sequence ID" value="KQK90995"/>
    <property type="gene ID" value="SETIT_038507mg"/>
</dbReference>
<organism evidence="2 3">
    <name type="scientific">Setaria italica</name>
    <name type="common">Foxtail millet</name>
    <name type="synonym">Panicum italicum</name>
    <dbReference type="NCBI Taxonomy" id="4555"/>
    <lineage>
        <taxon>Eukaryota</taxon>
        <taxon>Viridiplantae</taxon>
        <taxon>Streptophyta</taxon>
        <taxon>Embryophyta</taxon>
        <taxon>Tracheophyta</taxon>
        <taxon>Spermatophyta</taxon>
        <taxon>Magnoliopsida</taxon>
        <taxon>Liliopsida</taxon>
        <taxon>Poales</taxon>
        <taxon>Poaceae</taxon>
        <taxon>PACMAD clade</taxon>
        <taxon>Panicoideae</taxon>
        <taxon>Panicodae</taxon>
        <taxon>Paniceae</taxon>
        <taxon>Cenchrinae</taxon>
        <taxon>Setaria</taxon>
    </lineage>
</organism>
<dbReference type="InParanoid" id="K4AI00"/>
<proteinExistence type="predicted"/>
<dbReference type="EnsemblPlants" id="KQK90995">
    <property type="protein sequence ID" value="KQK90995"/>
    <property type="gene ID" value="SETIT_038507mg"/>
</dbReference>
<name>K4AI00_SETIT</name>
<evidence type="ECO:0000313" key="3">
    <source>
        <dbReference type="Proteomes" id="UP000004995"/>
    </source>
</evidence>
<accession>K4AI00</accession>
<dbReference type="EMBL" id="AGNK02005996">
    <property type="status" value="NOT_ANNOTATED_CDS"/>
    <property type="molecule type" value="Genomic_DNA"/>
</dbReference>
<protein>
    <submittedName>
        <fullName evidence="2">Uncharacterized protein</fullName>
    </submittedName>
</protein>
<dbReference type="Proteomes" id="UP000004995">
    <property type="component" value="Unassembled WGS sequence"/>
</dbReference>
<dbReference type="HOGENOM" id="CLU_3110033_0_0_1"/>